<dbReference type="InterPro" id="IPR011009">
    <property type="entry name" value="Kinase-like_dom_sf"/>
</dbReference>
<organism evidence="3 4">
    <name type="scientific">Streptomyces virginiae</name>
    <name type="common">Streptomyces cinnamonensis</name>
    <dbReference type="NCBI Taxonomy" id="1961"/>
    <lineage>
        <taxon>Bacteria</taxon>
        <taxon>Bacillati</taxon>
        <taxon>Actinomycetota</taxon>
        <taxon>Actinomycetes</taxon>
        <taxon>Kitasatosporales</taxon>
        <taxon>Streptomycetaceae</taxon>
        <taxon>Streptomyces</taxon>
    </lineage>
</organism>
<dbReference type="Pfam" id="PF01636">
    <property type="entry name" value="APH"/>
    <property type="match status" value="1"/>
</dbReference>
<evidence type="ECO:0000259" key="2">
    <source>
        <dbReference type="Pfam" id="PF01636"/>
    </source>
</evidence>
<evidence type="ECO:0000256" key="1">
    <source>
        <dbReference type="ARBA" id="ARBA00038240"/>
    </source>
</evidence>
<dbReference type="Proteomes" id="UP001432039">
    <property type="component" value="Chromosome"/>
</dbReference>
<gene>
    <name evidence="3" type="ORF">OG517_41975</name>
</gene>
<sequence length="347" mass="37903">MTLTPITNKIHIPDEELSGLADTFGIGTVHERRHLPDGLMNVNWRLDTATGAFALKRVTDVPLERLRRNLGVLGFLSDHGLPVCAPILASDGSAVAETPGGGYCLFPWAAGEHIPGASLTLGQAAALGGHIARLHVTFSWAADGRTLPRTPESLAVDVTSVERAVEKAERLAVAVAAQDSASTFDKEAAIALKARRAMIAAHTDRLPDGEVPVGPYGWTHGDLQYRNLLWSGSELSAVLDWDRVAVRPYAEEVARTAQVQFGGAEGFDLERVAAFVGGYRSMAPLSAAALEDAVHRLWWKRLTDFWQLEFRYNKGDHSFDELFTQDEALLHWWTDRLDEVKAAFTSA</sequence>
<dbReference type="RefSeq" id="WP_328965644.1">
    <property type="nucleotide sequence ID" value="NZ_CP108090.1"/>
</dbReference>
<evidence type="ECO:0000313" key="3">
    <source>
        <dbReference type="EMBL" id="WUQ17423.1"/>
    </source>
</evidence>
<dbReference type="PANTHER" id="PTHR21064">
    <property type="entry name" value="AMINOGLYCOSIDE PHOSPHOTRANSFERASE DOMAIN-CONTAINING PROTEIN-RELATED"/>
    <property type="match status" value="1"/>
</dbReference>
<name>A0ABZ1TRI5_STRVG</name>
<feature type="domain" description="Aminoglycoside phosphotransferase" evidence="2">
    <location>
        <begin position="35"/>
        <end position="285"/>
    </location>
</feature>
<keyword evidence="4" id="KW-1185">Reference proteome</keyword>
<reference evidence="3" key="1">
    <citation type="submission" date="2022-10" db="EMBL/GenBank/DDBJ databases">
        <title>The complete genomes of actinobacterial strains from the NBC collection.</title>
        <authorList>
            <person name="Joergensen T.S."/>
            <person name="Alvarez Arevalo M."/>
            <person name="Sterndorff E.B."/>
            <person name="Faurdal D."/>
            <person name="Vuksanovic O."/>
            <person name="Mourched A.-S."/>
            <person name="Charusanti P."/>
            <person name="Shaw S."/>
            <person name="Blin K."/>
            <person name="Weber T."/>
        </authorList>
    </citation>
    <scope>NUCLEOTIDE SEQUENCE</scope>
    <source>
        <strain evidence="3">NBC_00248</strain>
    </source>
</reference>
<protein>
    <submittedName>
        <fullName evidence="3">Phosphotransferase</fullName>
    </submittedName>
</protein>
<dbReference type="EMBL" id="CP108090">
    <property type="protein sequence ID" value="WUQ17423.1"/>
    <property type="molecule type" value="Genomic_DNA"/>
</dbReference>
<evidence type="ECO:0000313" key="4">
    <source>
        <dbReference type="Proteomes" id="UP001432039"/>
    </source>
</evidence>
<dbReference type="InterPro" id="IPR002575">
    <property type="entry name" value="Aminoglycoside_PTrfase"/>
</dbReference>
<dbReference type="Gene3D" id="3.30.200.20">
    <property type="entry name" value="Phosphorylase Kinase, domain 1"/>
    <property type="match status" value="1"/>
</dbReference>
<dbReference type="InterPro" id="IPR050249">
    <property type="entry name" value="Pseudomonas-type_ThrB"/>
</dbReference>
<proteinExistence type="inferred from homology"/>
<dbReference type="SUPFAM" id="SSF56112">
    <property type="entry name" value="Protein kinase-like (PK-like)"/>
    <property type="match status" value="1"/>
</dbReference>
<accession>A0ABZ1TRI5</accession>
<dbReference type="Gene3D" id="3.90.1200.10">
    <property type="match status" value="1"/>
</dbReference>
<comment type="similarity">
    <text evidence="1">Belongs to the pseudomonas-type ThrB family.</text>
</comment>
<dbReference type="PANTHER" id="PTHR21064:SF6">
    <property type="entry name" value="AMINOGLYCOSIDE PHOSPHOTRANSFERASE DOMAIN-CONTAINING PROTEIN"/>
    <property type="match status" value="1"/>
</dbReference>